<evidence type="ECO:0000313" key="2">
    <source>
        <dbReference type="Proteomes" id="UP000034364"/>
    </source>
</evidence>
<comment type="caution">
    <text evidence="1">The sequence shown here is derived from an EMBL/GenBank/DDBJ whole genome shotgun (WGS) entry which is preliminary data.</text>
</comment>
<dbReference type="EMBL" id="LCNV01000026">
    <property type="protein sequence ID" value="KKU63374.1"/>
    <property type="molecule type" value="Genomic_DNA"/>
</dbReference>
<gene>
    <name evidence="1" type="ORF">UX87_C0026G0016</name>
</gene>
<evidence type="ECO:0000313" key="1">
    <source>
        <dbReference type="EMBL" id="KKU63374.1"/>
    </source>
</evidence>
<protein>
    <submittedName>
        <fullName evidence="1">Uncharacterized protein</fullName>
    </submittedName>
</protein>
<proteinExistence type="predicted"/>
<reference evidence="1 2" key="1">
    <citation type="journal article" date="2015" name="Nature">
        <title>rRNA introns, odd ribosomes, and small enigmatic genomes across a large radiation of phyla.</title>
        <authorList>
            <person name="Brown C.T."/>
            <person name="Hug L.A."/>
            <person name="Thomas B.C."/>
            <person name="Sharon I."/>
            <person name="Castelle C.J."/>
            <person name="Singh A."/>
            <person name="Wilkins M.J."/>
            <person name="Williams K.H."/>
            <person name="Banfield J.F."/>
        </authorList>
    </citation>
    <scope>NUCLEOTIDE SEQUENCE [LARGE SCALE GENOMIC DNA]</scope>
</reference>
<sequence length="84" mass="9732">MITQQSQIKINLPVTLKDYLESKARKFDMPIASYVKHLILKDVSDLDFPTFRISQSSEEKARKALTDRKNAIKVKDAAKYFNEL</sequence>
<dbReference type="AlphaFoldDB" id="A0A0G1S1G4"/>
<organism evidence="1 2">
    <name type="scientific">Candidatus Amesbacteria bacterium GW2011_GWA1_47_16</name>
    <dbReference type="NCBI Taxonomy" id="1618353"/>
    <lineage>
        <taxon>Bacteria</taxon>
        <taxon>Candidatus Amesiibacteriota</taxon>
    </lineage>
</organism>
<accession>A0A0G1S1G4</accession>
<dbReference type="Proteomes" id="UP000034364">
    <property type="component" value="Unassembled WGS sequence"/>
</dbReference>
<name>A0A0G1S1G4_9BACT</name>